<keyword evidence="3" id="KW-1185">Reference proteome</keyword>
<evidence type="ECO:0000313" key="3">
    <source>
        <dbReference type="Proteomes" id="UP001152087"/>
    </source>
</evidence>
<reference evidence="2" key="1">
    <citation type="submission" date="2022-09" db="EMBL/GenBank/DDBJ databases">
        <title>Fusarium specimens isolated from Avocado Roots.</title>
        <authorList>
            <person name="Stajich J."/>
            <person name="Roper C."/>
            <person name="Heimlech-Rivalta G."/>
        </authorList>
    </citation>
    <scope>NUCLEOTIDE SEQUENCE</scope>
    <source>
        <strain evidence="2">A02</strain>
    </source>
</reference>
<accession>A0A9W8R3D9</accession>
<evidence type="ECO:0000313" key="2">
    <source>
        <dbReference type="EMBL" id="KAJ4184895.1"/>
    </source>
</evidence>
<feature type="region of interest" description="Disordered" evidence="1">
    <location>
        <begin position="140"/>
        <end position="174"/>
    </location>
</feature>
<proteinExistence type="predicted"/>
<protein>
    <submittedName>
        <fullName evidence="2">Uncharacterized protein</fullName>
    </submittedName>
</protein>
<feature type="compositionally biased region" description="Basic and acidic residues" evidence="1">
    <location>
        <begin position="146"/>
        <end position="158"/>
    </location>
</feature>
<name>A0A9W8R3D9_9HYPO</name>
<evidence type="ECO:0000256" key="1">
    <source>
        <dbReference type="SAM" id="MobiDB-lite"/>
    </source>
</evidence>
<comment type="caution">
    <text evidence="2">The sequence shown here is derived from an EMBL/GenBank/DDBJ whole genome shotgun (WGS) entry which is preliminary data.</text>
</comment>
<sequence>MYGNGSCEATFNDTCLDALENSPTWNGREWEIGNPRDPPECKLTVDMASIGAAEKYTRWSDEIGKDQSKNITWLRGTELISFVSPLNTPDQYGLGVRDASYSADMVLVTWGYAKNRSSESYYETEEARQLVSELACMRGLNNTPEENQRIEDERNEGKEGEEEEGEDDSAAVGAREAMLPTIAMLLSMNEP</sequence>
<organism evidence="2 3">
    <name type="scientific">Fusarium falciforme</name>
    <dbReference type="NCBI Taxonomy" id="195108"/>
    <lineage>
        <taxon>Eukaryota</taxon>
        <taxon>Fungi</taxon>
        <taxon>Dikarya</taxon>
        <taxon>Ascomycota</taxon>
        <taxon>Pezizomycotina</taxon>
        <taxon>Sordariomycetes</taxon>
        <taxon>Hypocreomycetidae</taxon>
        <taxon>Hypocreales</taxon>
        <taxon>Nectriaceae</taxon>
        <taxon>Fusarium</taxon>
        <taxon>Fusarium solani species complex</taxon>
    </lineage>
</organism>
<dbReference type="AlphaFoldDB" id="A0A9W8R3D9"/>
<dbReference type="Proteomes" id="UP001152087">
    <property type="component" value="Unassembled WGS sequence"/>
</dbReference>
<feature type="compositionally biased region" description="Acidic residues" evidence="1">
    <location>
        <begin position="159"/>
        <end position="169"/>
    </location>
</feature>
<gene>
    <name evidence="2" type="ORF">NW755_008808</name>
</gene>
<dbReference type="EMBL" id="JAOQAV010000025">
    <property type="protein sequence ID" value="KAJ4184895.1"/>
    <property type="molecule type" value="Genomic_DNA"/>
</dbReference>